<sequence>MESSDPKKRARLGRDEKEKEKVVDFAMTCSHCLKFLTMKTDDLRPTSVQGNVCQKADWSFHRRDCCETQPQFNAVIKFIHRVNKNDFLMKKIGLAVTHEMKSPTDKPAPDPTSAFLSICIGISLRPTSDADLHT</sequence>
<evidence type="ECO:0000313" key="1">
    <source>
        <dbReference type="EMBL" id="KAJ3507844.1"/>
    </source>
</evidence>
<comment type="caution">
    <text evidence="1">The sequence shown here is derived from an EMBL/GenBank/DDBJ whole genome shotgun (WGS) entry which is preliminary data.</text>
</comment>
<accession>A0A9W8JZC6</accession>
<reference evidence="1" key="1">
    <citation type="submission" date="2022-07" db="EMBL/GenBank/DDBJ databases">
        <title>Genome Sequence of Agrocybe chaxingu.</title>
        <authorList>
            <person name="Buettner E."/>
        </authorList>
    </citation>
    <scope>NUCLEOTIDE SEQUENCE</scope>
    <source>
        <strain evidence="1">MP-N11</strain>
    </source>
</reference>
<dbReference type="AlphaFoldDB" id="A0A9W8JZC6"/>
<name>A0A9W8JZC6_9AGAR</name>
<proteinExistence type="predicted"/>
<gene>
    <name evidence="1" type="ORF">NLJ89_g6078</name>
</gene>
<organism evidence="1 2">
    <name type="scientific">Agrocybe chaxingu</name>
    <dbReference type="NCBI Taxonomy" id="84603"/>
    <lineage>
        <taxon>Eukaryota</taxon>
        <taxon>Fungi</taxon>
        <taxon>Dikarya</taxon>
        <taxon>Basidiomycota</taxon>
        <taxon>Agaricomycotina</taxon>
        <taxon>Agaricomycetes</taxon>
        <taxon>Agaricomycetidae</taxon>
        <taxon>Agaricales</taxon>
        <taxon>Agaricineae</taxon>
        <taxon>Strophariaceae</taxon>
        <taxon>Agrocybe</taxon>
    </lineage>
</organism>
<dbReference type="EMBL" id="JANKHO010000620">
    <property type="protein sequence ID" value="KAJ3507844.1"/>
    <property type="molecule type" value="Genomic_DNA"/>
</dbReference>
<protein>
    <submittedName>
        <fullName evidence="1">Uncharacterized protein</fullName>
    </submittedName>
</protein>
<evidence type="ECO:0000313" key="2">
    <source>
        <dbReference type="Proteomes" id="UP001148786"/>
    </source>
</evidence>
<dbReference type="Proteomes" id="UP001148786">
    <property type="component" value="Unassembled WGS sequence"/>
</dbReference>
<keyword evidence="2" id="KW-1185">Reference proteome</keyword>